<keyword evidence="4" id="KW-1003">Cell membrane</keyword>
<feature type="transmembrane region" description="Helical" evidence="8">
    <location>
        <begin position="187"/>
        <end position="211"/>
    </location>
</feature>
<dbReference type="GO" id="GO:0005886">
    <property type="term" value="C:plasma membrane"/>
    <property type="evidence" value="ECO:0007669"/>
    <property type="project" value="UniProtKB-SubCell"/>
</dbReference>
<dbReference type="FunFam" id="1.10.3470.10:FF:000001">
    <property type="entry name" value="Vitamin B12 ABC transporter permease BtuC"/>
    <property type="match status" value="1"/>
</dbReference>
<feature type="transmembrane region" description="Helical" evidence="8">
    <location>
        <begin position="87"/>
        <end position="108"/>
    </location>
</feature>
<evidence type="ECO:0000256" key="7">
    <source>
        <dbReference type="ARBA" id="ARBA00023136"/>
    </source>
</evidence>
<gene>
    <name evidence="9" type="primary">yfiZ</name>
    <name evidence="9" type="ORF">BN13_180061</name>
</gene>
<dbReference type="InterPro" id="IPR000522">
    <property type="entry name" value="ABC_transptr_permease_BtuC"/>
</dbReference>
<dbReference type="PANTHER" id="PTHR30472:SF1">
    <property type="entry name" value="FE(3+) DICITRATE TRANSPORT SYSTEM PERMEASE PROTEIN FECC-RELATED"/>
    <property type="match status" value="1"/>
</dbReference>
<evidence type="ECO:0000313" key="10">
    <source>
        <dbReference type="Proteomes" id="UP000035720"/>
    </source>
</evidence>
<dbReference type="GO" id="GO:0022857">
    <property type="term" value="F:transmembrane transporter activity"/>
    <property type="evidence" value="ECO:0007669"/>
    <property type="project" value="InterPro"/>
</dbReference>
<keyword evidence="5 8" id="KW-0812">Transmembrane</keyword>
<comment type="subcellular location">
    <subcellularLocation>
        <location evidence="1">Cell membrane</location>
        <topology evidence="1">Multi-pass membrane protein</topology>
    </subcellularLocation>
</comment>
<proteinExistence type="inferred from homology"/>
<dbReference type="Proteomes" id="UP000035720">
    <property type="component" value="Unassembled WGS sequence"/>
</dbReference>
<dbReference type="Pfam" id="PF01032">
    <property type="entry name" value="FecCD"/>
    <property type="match status" value="1"/>
</dbReference>
<evidence type="ECO:0000313" key="9">
    <source>
        <dbReference type="EMBL" id="CCI52538.1"/>
    </source>
</evidence>
<reference evidence="9 10" key="1">
    <citation type="journal article" date="2013" name="ISME J.">
        <title>A metabolic model for members of the genus Tetrasphaera involved in enhanced biological phosphorus removal.</title>
        <authorList>
            <person name="Kristiansen R."/>
            <person name="Nguyen H.T.T."/>
            <person name="Saunders A.M."/>
            <person name="Nielsen J.L."/>
            <person name="Wimmer R."/>
            <person name="Le V.Q."/>
            <person name="McIlroy S.J."/>
            <person name="Petrovski S."/>
            <person name="Seviour R.J."/>
            <person name="Calteau A."/>
            <person name="Nielsen K.L."/>
            <person name="Nielsen P.H."/>
        </authorList>
    </citation>
    <scope>NUCLEOTIDE SEQUENCE [LARGE SCALE GENOMIC DNA]</scope>
    <source>
        <strain evidence="9 10">Ben 74</strain>
    </source>
</reference>
<sequence>MTGRASRLAIALLMLAVVASVCSLLIGSRWLAPASLWSALTDGSDPSAGIAQARLDRTLLAAAVGAALALAGALLQGVTRNPLADPGILGINAGASFAMVVAMAGFGISDLGAYVAVAFLGAGLALIFVHAVAAAGRDGATPTTLAICGAAVTAVLASATSAVLLLDRQTMESFRFWQVGTVSGRDLSVLTIGAPFLAVGIVLGLLCIRLLDAAALGDDLARGLGRRVGRDRAVVAVAVVLLAGTATALAGPIAFVGLLVPHAVRALAGPGHRTLLPLCVLGGAVLTLLADTVGRVLLPPAEIQVGVMVALIGGPAFVMLVRRGRTVAL</sequence>
<evidence type="ECO:0000256" key="8">
    <source>
        <dbReference type="SAM" id="Phobius"/>
    </source>
</evidence>
<evidence type="ECO:0000256" key="2">
    <source>
        <dbReference type="ARBA" id="ARBA00007935"/>
    </source>
</evidence>
<evidence type="ECO:0000256" key="1">
    <source>
        <dbReference type="ARBA" id="ARBA00004651"/>
    </source>
</evidence>
<keyword evidence="3" id="KW-0813">Transport</keyword>
<dbReference type="GO" id="GO:0033214">
    <property type="term" value="P:siderophore-iron import into cell"/>
    <property type="evidence" value="ECO:0007669"/>
    <property type="project" value="TreeGrafter"/>
</dbReference>
<dbReference type="AlphaFoldDB" id="A0A077MCS5"/>
<feature type="transmembrane region" description="Helical" evidence="8">
    <location>
        <begin position="275"/>
        <end position="298"/>
    </location>
</feature>
<dbReference type="EMBL" id="CAJC01000090">
    <property type="protein sequence ID" value="CCI52538.1"/>
    <property type="molecule type" value="Genomic_DNA"/>
</dbReference>
<comment type="caution">
    <text evidence="9">The sequence shown here is derived from an EMBL/GenBank/DDBJ whole genome shotgun (WGS) entry which is preliminary data.</text>
</comment>
<feature type="transmembrane region" description="Helical" evidence="8">
    <location>
        <begin position="58"/>
        <end position="75"/>
    </location>
</feature>
<feature type="transmembrane region" description="Helical" evidence="8">
    <location>
        <begin position="114"/>
        <end position="133"/>
    </location>
</feature>
<keyword evidence="10" id="KW-1185">Reference proteome</keyword>
<feature type="transmembrane region" description="Helical" evidence="8">
    <location>
        <begin position="145"/>
        <end position="167"/>
    </location>
</feature>
<dbReference type="STRING" id="1193518.BN13_180061"/>
<dbReference type="CDD" id="cd06550">
    <property type="entry name" value="TM_ABC_iron-siderophores_like"/>
    <property type="match status" value="1"/>
</dbReference>
<dbReference type="SUPFAM" id="SSF81345">
    <property type="entry name" value="ABC transporter involved in vitamin B12 uptake, BtuC"/>
    <property type="match status" value="1"/>
</dbReference>
<keyword evidence="7 8" id="KW-0472">Membrane</keyword>
<feature type="transmembrane region" description="Helical" evidence="8">
    <location>
        <begin position="305"/>
        <end position="322"/>
    </location>
</feature>
<accession>A0A077MCS5</accession>
<dbReference type="Gene3D" id="1.10.3470.10">
    <property type="entry name" value="ABC transporter involved in vitamin B12 uptake, BtuC"/>
    <property type="match status" value="1"/>
</dbReference>
<name>A0A077MCS5_9MICO</name>
<evidence type="ECO:0000256" key="3">
    <source>
        <dbReference type="ARBA" id="ARBA00022448"/>
    </source>
</evidence>
<dbReference type="InterPro" id="IPR037294">
    <property type="entry name" value="ABC_BtuC-like"/>
</dbReference>
<evidence type="ECO:0000256" key="4">
    <source>
        <dbReference type="ARBA" id="ARBA00022475"/>
    </source>
</evidence>
<evidence type="ECO:0000256" key="6">
    <source>
        <dbReference type="ARBA" id="ARBA00022989"/>
    </source>
</evidence>
<comment type="similarity">
    <text evidence="2">Belongs to the binding-protein-dependent transport system permease family. FecCD subfamily.</text>
</comment>
<dbReference type="PANTHER" id="PTHR30472">
    <property type="entry name" value="FERRIC ENTEROBACTIN TRANSPORT SYSTEM PERMEASE PROTEIN"/>
    <property type="match status" value="1"/>
</dbReference>
<feature type="transmembrane region" description="Helical" evidence="8">
    <location>
        <begin position="232"/>
        <end position="255"/>
    </location>
</feature>
<keyword evidence="6 8" id="KW-1133">Transmembrane helix</keyword>
<evidence type="ECO:0000256" key="5">
    <source>
        <dbReference type="ARBA" id="ARBA00022692"/>
    </source>
</evidence>
<organism evidence="9 10">
    <name type="scientific">Nostocoides jenkinsii Ben 74</name>
    <dbReference type="NCBI Taxonomy" id="1193518"/>
    <lineage>
        <taxon>Bacteria</taxon>
        <taxon>Bacillati</taxon>
        <taxon>Actinomycetota</taxon>
        <taxon>Actinomycetes</taxon>
        <taxon>Micrococcales</taxon>
        <taxon>Intrasporangiaceae</taxon>
        <taxon>Nostocoides</taxon>
    </lineage>
</organism>
<protein>
    <submittedName>
        <fullName evidence="9">Iron(III) siderophore transport permease</fullName>
    </submittedName>
</protein>
<dbReference type="RefSeq" id="WP_235433942.1">
    <property type="nucleotide sequence ID" value="NZ_HF571038.1"/>
</dbReference>